<dbReference type="EMBL" id="KB707352">
    <property type="protein sequence ID" value="EMR62885.1"/>
    <property type="molecule type" value="Genomic_DNA"/>
</dbReference>
<dbReference type="Proteomes" id="UP000012174">
    <property type="component" value="Unassembled WGS sequence"/>
</dbReference>
<dbReference type="eggNOG" id="ENOG502T5M4">
    <property type="taxonomic scope" value="Eukaryota"/>
</dbReference>
<evidence type="ECO:0000313" key="2">
    <source>
        <dbReference type="EMBL" id="EMR62885.1"/>
    </source>
</evidence>
<name>M7T8A2_EUTLA</name>
<feature type="compositionally biased region" description="Pro residues" evidence="1">
    <location>
        <begin position="53"/>
        <end position="62"/>
    </location>
</feature>
<dbReference type="HOGENOM" id="CLU_038707_0_0_1"/>
<protein>
    <submittedName>
        <fullName evidence="2">Uncharacterized protein</fullName>
    </submittedName>
</protein>
<feature type="region of interest" description="Disordered" evidence="1">
    <location>
        <begin position="32"/>
        <end position="65"/>
    </location>
</feature>
<organism evidence="2 3">
    <name type="scientific">Eutypa lata (strain UCR-EL1)</name>
    <name type="common">Grapevine dieback disease fungus</name>
    <name type="synonym">Eutypa armeniacae</name>
    <dbReference type="NCBI Taxonomy" id="1287681"/>
    <lineage>
        <taxon>Eukaryota</taxon>
        <taxon>Fungi</taxon>
        <taxon>Dikarya</taxon>
        <taxon>Ascomycota</taxon>
        <taxon>Pezizomycotina</taxon>
        <taxon>Sordariomycetes</taxon>
        <taxon>Xylariomycetidae</taxon>
        <taxon>Xylariales</taxon>
        <taxon>Diatrypaceae</taxon>
        <taxon>Eutypa</taxon>
    </lineage>
</organism>
<dbReference type="OrthoDB" id="4159781at2759"/>
<dbReference type="PANTHER" id="PTHR37540:SF10">
    <property type="entry name" value="SIGMA-70 REGION 2 FAMILY PROTEIN"/>
    <property type="match status" value="1"/>
</dbReference>
<dbReference type="PANTHER" id="PTHR37540">
    <property type="entry name" value="TRANSCRIPTION FACTOR (ACR-2), PUTATIVE-RELATED-RELATED"/>
    <property type="match status" value="1"/>
</dbReference>
<accession>M7T8A2</accession>
<dbReference type="AlphaFoldDB" id="M7T8A2"/>
<sequence>MDSQKYLFVNLTQDKRLKDRKTGKEIRTYVMEGIGKARRKTRKNAQVPLKLRSPPPPPPPPLAQSRLDITAVAKPVNSAVSSLQGEDLEVESHTLERPVAAGLSRPFWNEHPLQILDDGWGMDPFALYTIALALNGNTTSQSPSSGYTALSPQRRQCFLFPFAPANSRSFRDLLISPAMRDAVVRDVGKGVSICERRYAVGLRCINSSIASASPRASLETPVIKAIIGFICYNYACQDFAQAAIHFAGLRGIIDLGGGTGSLPAQVRLMIMWIDITTALMQNHPPHYALPADLLPILLPPPLESSREMENMTALMLSISPELSSVVHVYRDLKRLAAWLETQSAMPGIESDSLSVSLFLDPIAHRALSDSAPIMSMASPPLAKACALAALAIIISLRRKYDSFPSALPSYPITITGALRDSEMDGPEFLTLRLWLLTIAGIAATERNQRQSAQVKLVAEMRAAGLRSWRGVTERISPMPWFERLWEEEYARVQ</sequence>
<proteinExistence type="predicted"/>
<evidence type="ECO:0000313" key="3">
    <source>
        <dbReference type="Proteomes" id="UP000012174"/>
    </source>
</evidence>
<gene>
    <name evidence="2" type="ORF">UCREL1_10176</name>
</gene>
<reference evidence="3" key="1">
    <citation type="journal article" date="2013" name="Genome Announc.">
        <title>Draft genome sequence of the grapevine dieback fungus Eutypa lata UCR-EL1.</title>
        <authorList>
            <person name="Blanco-Ulate B."/>
            <person name="Rolshausen P.E."/>
            <person name="Cantu D."/>
        </authorList>
    </citation>
    <scope>NUCLEOTIDE SEQUENCE [LARGE SCALE GENOMIC DNA]</scope>
    <source>
        <strain evidence="3">UCR-EL1</strain>
    </source>
</reference>
<dbReference type="KEGG" id="ela:UCREL1_10176"/>
<evidence type="ECO:0000256" key="1">
    <source>
        <dbReference type="SAM" id="MobiDB-lite"/>
    </source>
</evidence>
<keyword evidence="3" id="KW-1185">Reference proteome</keyword>